<feature type="signal peptide" evidence="1">
    <location>
        <begin position="1"/>
        <end position="19"/>
    </location>
</feature>
<protein>
    <recommendedName>
        <fullName evidence="4">Sel1 repeat-containing protein</fullName>
    </recommendedName>
</protein>
<organism evidence="2 3">
    <name type="scientific">Microbulbifer marinus</name>
    <dbReference type="NCBI Taxonomy" id="658218"/>
    <lineage>
        <taxon>Bacteria</taxon>
        <taxon>Pseudomonadati</taxon>
        <taxon>Pseudomonadota</taxon>
        <taxon>Gammaproteobacteria</taxon>
        <taxon>Cellvibrionales</taxon>
        <taxon>Microbulbiferaceae</taxon>
        <taxon>Microbulbifer</taxon>
    </lineage>
</organism>
<evidence type="ECO:0000313" key="3">
    <source>
        <dbReference type="Proteomes" id="UP000198658"/>
    </source>
</evidence>
<proteinExistence type="predicted"/>
<keyword evidence="1" id="KW-0732">Signal</keyword>
<sequence>MNKILFLTIALFTYISAHADTDASTNQELLELFNEDQQVRKSKNVDWDIIARQDAERRRSVLAMVAAGQLHTSEDYYHAAMIFQHGESADDIRTAFSFAWMAITLDPSNDSARWLSAAAWDRIMMREDMPQWYGTQFSRPSPEDPWELYKIDESAVTDEERARMKVRSLEDSRALVEKLNQ</sequence>
<keyword evidence="3" id="KW-1185">Reference proteome</keyword>
<gene>
    <name evidence="2" type="ORF">SAMN05216562_1796</name>
</gene>
<evidence type="ECO:0000256" key="1">
    <source>
        <dbReference type="SAM" id="SignalP"/>
    </source>
</evidence>
<dbReference type="OrthoDB" id="9151236at2"/>
<dbReference type="RefSeq" id="WP_091387403.1">
    <property type="nucleotide sequence ID" value="NZ_FNQO01000002.1"/>
</dbReference>
<dbReference type="Proteomes" id="UP000198658">
    <property type="component" value="Unassembled WGS sequence"/>
</dbReference>
<evidence type="ECO:0008006" key="4">
    <source>
        <dbReference type="Google" id="ProtNLM"/>
    </source>
</evidence>
<evidence type="ECO:0000313" key="2">
    <source>
        <dbReference type="EMBL" id="SEA11490.1"/>
    </source>
</evidence>
<dbReference type="EMBL" id="FNQO01000002">
    <property type="protein sequence ID" value="SEA11490.1"/>
    <property type="molecule type" value="Genomic_DNA"/>
</dbReference>
<name>A0A1H3YIV8_9GAMM</name>
<accession>A0A1H3YIV8</accession>
<dbReference type="STRING" id="658218.SAMN05216562_1796"/>
<feature type="chain" id="PRO_5011541586" description="Sel1 repeat-containing protein" evidence="1">
    <location>
        <begin position="20"/>
        <end position="181"/>
    </location>
</feature>
<reference evidence="3" key="1">
    <citation type="submission" date="2016-10" db="EMBL/GenBank/DDBJ databases">
        <authorList>
            <person name="Varghese N."/>
            <person name="Submissions S."/>
        </authorList>
    </citation>
    <scope>NUCLEOTIDE SEQUENCE [LARGE SCALE GENOMIC DNA]</scope>
    <source>
        <strain evidence="3">CGMCC 1.10657</strain>
    </source>
</reference>
<dbReference type="AlphaFoldDB" id="A0A1H3YIV8"/>